<name>A0ACC2PYE1_9HYME</name>
<evidence type="ECO:0000313" key="1">
    <source>
        <dbReference type="EMBL" id="KAJ8688289.1"/>
    </source>
</evidence>
<dbReference type="EMBL" id="CM056741">
    <property type="protein sequence ID" value="KAJ8688289.1"/>
    <property type="molecule type" value="Genomic_DNA"/>
</dbReference>
<proteinExistence type="predicted"/>
<sequence length="276" mass="31956">MFDLRKDLNKLKRDFRQLLRPYYLINIILSVSYIVAKRLPLICHFLFSHVECELDDREVEILFFLIIVIMIRTRKAGSVNMISYLSSSFVYTKVANLILWFYADIHLGILYGVIFVLLGLVLPEPTYQGPENVIYLRGGSSLQEELQRDTRVVWLMAFYTAWNPACVNFAPIFSELSAKYALDNFKFGKVDIGRYPDAAAKYNINDSSKSQQLPTLILFKEGKEVERRPYADRQGKLVKFLFSMENIKDAFDLNGVYESCAKNPLKKKDKKALKSE</sequence>
<evidence type="ECO:0000313" key="2">
    <source>
        <dbReference type="Proteomes" id="UP001239111"/>
    </source>
</evidence>
<organism evidence="1 2">
    <name type="scientific">Eretmocerus hayati</name>
    <dbReference type="NCBI Taxonomy" id="131215"/>
    <lineage>
        <taxon>Eukaryota</taxon>
        <taxon>Metazoa</taxon>
        <taxon>Ecdysozoa</taxon>
        <taxon>Arthropoda</taxon>
        <taxon>Hexapoda</taxon>
        <taxon>Insecta</taxon>
        <taxon>Pterygota</taxon>
        <taxon>Neoptera</taxon>
        <taxon>Endopterygota</taxon>
        <taxon>Hymenoptera</taxon>
        <taxon>Apocrita</taxon>
        <taxon>Proctotrupomorpha</taxon>
        <taxon>Chalcidoidea</taxon>
        <taxon>Aphelinidae</taxon>
        <taxon>Aphelininae</taxon>
        <taxon>Eretmocerus</taxon>
    </lineage>
</organism>
<reference evidence="1" key="1">
    <citation type="submission" date="2023-04" db="EMBL/GenBank/DDBJ databases">
        <title>A chromosome-level genome assembly of the parasitoid wasp Eretmocerus hayati.</title>
        <authorList>
            <person name="Zhong Y."/>
            <person name="Liu S."/>
            <person name="Liu Y."/>
        </authorList>
    </citation>
    <scope>NUCLEOTIDE SEQUENCE</scope>
    <source>
        <strain evidence="1">ZJU_SS_LIU_2023</strain>
    </source>
</reference>
<protein>
    <submittedName>
        <fullName evidence="1">Uncharacterized protein</fullName>
    </submittedName>
</protein>
<accession>A0ACC2PYE1</accession>
<gene>
    <name evidence="1" type="ORF">QAD02_024084</name>
</gene>
<comment type="caution">
    <text evidence="1">The sequence shown here is derived from an EMBL/GenBank/DDBJ whole genome shotgun (WGS) entry which is preliminary data.</text>
</comment>
<dbReference type="Proteomes" id="UP001239111">
    <property type="component" value="Chromosome 1"/>
</dbReference>
<keyword evidence="2" id="KW-1185">Reference proteome</keyword>